<gene>
    <name evidence="2" type="ORF">SAMN05661012_02670</name>
    <name evidence="3" type="ORF">SR876_16365</name>
</gene>
<dbReference type="AlphaFoldDB" id="A0A1K1QDN1"/>
<evidence type="ECO:0000256" key="1">
    <source>
        <dbReference type="SAM" id="SignalP"/>
    </source>
</evidence>
<dbReference type="Pfam" id="PF07617">
    <property type="entry name" value="DUF1579"/>
    <property type="match status" value="1"/>
</dbReference>
<evidence type="ECO:0000313" key="2">
    <source>
        <dbReference type="EMBL" id="SFW57350.1"/>
    </source>
</evidence>
<dbReference type="EMBL" id="CP140154">
    <property type="protein sequence ID" value="WQG93096.1"/>
    <property type="molecule type" value="Genomic_DNA"/>
</dbReference>
<dbReference type="OrthoDB" id="277821at2"/>
<proteinExistence type="predicted"/>
<dbReference type="RefSeq" id="WP_072360910.1">
    <property type="nucleotide sequence ID" value="NZ_CP139972.1"/>
</dbReference>
<dbReference type="InterPro" id="IPR011473">
    <property type="entry name" value="DUF1579"/>
</dbReference>
<dbReference type="EMBL" id="FPIZ01000007">
    <property type="protein sequence ID" value="SFW57350.1"/>
    <property type="molecule type" value="Genomic_DNA"/>
</dbReference>
<name>A0A1K1QDN1_9BACT</name>
<organism evidence="2 4">
    <name type="scientific">Chitinophaga sancti</name>
    <dbReference type="NCBI Taxonomy" id="1004"/>
    <lineage>
        <taxon>Bacteria</taxon>
        <taxon>Pseudomonadati</taxon>
        <taxon>Bacteroidota</taxon>
        <taxon>Chitinophagia</taxon>
        <taxon>Chitinophagales</taxon>
        <taxon>Chitinophagaceae</taxon>
        <taxon>Chitinophaga</taxon>
    </lineage>
</organism>
<keyword evidence="1" id="KW-0732">Signal</keyword>
<evidence type="ECO:0000313" key="4">
    <source>
        <dbReference type="Proteomes" id="UP000183788"/>
    </source>
</evidence>
<feature type="signal peptide" evidence="1">
    <location>
        <begin position="1"/>
        <end position="19"/>
    </location>
</feature>
<dbReference type="Proteomes" id="UP000183788">
    <property type="component" value="Unassembled WGS sequence"/>
</dbReference>
<evidence type="ECO:0000313" key="5">
    <source>
        <dbReference type="Proteomes" id="UP001326715"/>
    </source>
</evidence>
<dbReference type="Proteomes" id="UP001326715">
    <property type="component" value="Chromosome"/>
</dbReference>
<reference evidence="2 4" key="1">
    <citation type="submission" date="2016-11" db="EMBL/GenBank/DDBJ databases">
        <authorList>
            <person name="Jaros S."/>
            <person name="Januszkiewicz K."/>
            <person name="Wedrychowicz H."/>
        </authorList>
    </citation>
    <scope>NUCLEOTIDE SEQUENCE [LARGE SCALE GENOMIC DNA]</scope>
    <source>
        <strain evidence="2 4">DSM 784</strain>
    </source>
</reference>
<accession>A0A1K1QDN1</accession>
<sequence>MKRLLLICFPILAAAPIFAQDQGAQKAWMDYMTPGEIHQMLAHSNGTWTYETTFWMAPGAPPSKSTGVTENKMILGGRYQESVHKGNMEGMEFEGHGLLAYDNGKKIFQNAWVDNMGTGIMMLEGTWNDATHALTLTGKAYDPMAGKDIEMKEVITIQDDDHHTMEMYYTGKDGKEVKSMEIHLTRKK</sequence>
<keyword evidence="5" id="KW-1185">Reference proteome</keyword>
<reference evidence="3 5" key="2">
    <citation type="submission" date="2023-11" db="EMBL/GenBank/DDBJ databases">
        <title>MicrobeMod: A computational toolkit for identifying prokaryotic methylation and restriction-modification with nanopore sequencing.</title>
        <authorList>
            <person name="Crits-Christoph A."/>
            <person name="Kang S.C."/>
            <person name="Lee H."/>
            <person name="Ostrov N."/>
        </authorList>
    </citation>
    <scope>NUCLEOTIDE SEQUENCE [LARGE SCALE GENOMIC DNA]</scope>
    <source>
        <strain evidence="3 5">ATCC 23090</strain>
    </source>
</reference>
<feature type="chain" id="PRO_5012182313" evidence="1">
    <location>
        <begin position="20"/>
        <end position="188"/>
    </location>
</feature>
<dbReference type="STRING" id="1004.SAMN05661012_02670"/>
<protein>
    <submittedName>
        <fullName evidence="3">DUF1579 domain-containing protein</fullName>
    </submittedName>
</protein>
<evidence type="ECO:0000313" key="3">
    <source>
        <dbReference type="EMBL" id="WQG93096.1"/>
    </source>
</evidence>